<protein>
    <submittedName>
        <fullName evidence="2">Uncharacterized protein</fullName>
    </submittedName>
</protein>
<feature type="region of interest" description="Disordered" evidence="1">
    <location>
        <begin position="1"/>
        <end position="36"/>
    </location>
</feature>
<dbReference type="AlphaFoldDB" id="A0A2P6QU14"/>
<dbReference type="EMBL" id="PDCK01000042">
    <property type="protein sequence ID" value="PRQ37682.1"/>
    <property type="molecule type" value="Genomic_DNA"/>
</dbReference>
<name>A0A2P6QU14_ROSCH</name>
<reference evidence="2 3" key="1">
    <citation type="journal article" date="2018" name="Nat. Genet.">
        <title>The Rosa genome provides new insights in the design of modern roses.</title>
        <authorList>
            <person name="Bendahmane M."/>
        </authorList>
    </citation>
    <scope>NUCLEOTIDE SEQUENCE [LARGE SCALE GENOMIC DNA]</scope>
    <source>
        <strain evidence="3">cv. Old Blush</strain>
    </source>
</reference>
<comment type="caution">
    <text evidence="2">The sequence shown here is derived from an EMBL/GenBank/DDBJ whole genome shotgun (WGS) entry which is preliminary data.</text>
</comment>
<evidence type="ECO:0000256" key="1">
    <source>
        <dbReference type="SAM" id="MobiDB-lite"/>
    </source>
</evidence>
<accession>A0A2P6QU14</accession>
<dbReference type="Gramene" id="PRQ37682">
    <property type="protein sequence ID" value="PRQ37682"/>
    <property type="gene ID" value="RchiOBHm_Chr4g0405331"/>
</dbReference>
<organism evidence="2 3">
    <name type="scientific">Rosa chinensis</name>
    <name type="common">China rose</name>
    <dbReference type="NCBI Taxonomy" id="74649"/>
    <lineage>
        <taxon>Eukaryota</taxon>
        <taxon>Viridiplantae</taxon>
        <taxon>Streptophyta</taxon>
        <taxon>Embryophyta</taxon>
        <taxon>Tracheophyta</taxon>
        <taxon>Spermatophyta</taxon>
        <taxon>Magnoliopsida</taxon>
        <taxon>eudicotyledons</taxon>
        <taxon>Gunneridae</taxon>
        <taxon>Pentapetalae</taxon>
        <taxon>rosids</taxon>
        <taxon>fabids</taxon>
        <taxon>Rosales</taxon>
        <taxon>Rosaceae</taxon>
        <taxon>Rosoideae</taxon>
        <taxon>Rosoideae incertae sedis</taxon>
        <taxon>Rosa</taxon>
    </lineage>
</organism>
<gene>
    <name evidence="2" type="ORF">RchiOBHm_Chr4g0405331</name>
</gene>
<evidence type="ECO:0000313" key="3">
    <source>
        <dbReference type="Proteomes" id="UP000238479"/>
    </source>
</evidence>
<sequence length="106" mass="12542">MLCLDRQTELQTRGRRRRRRRRRRRKHNQNKASGGGEGFGAFNKLWWWNMVGALATTSWNFEECFVCFLIICEGRTGTGNVVMVSKVMFFLRQDLISFFICSFFGF</sequence>
<proteinExistence type="predicted"/>
<feature type="compositionally biased region" description="Basic residues" evidence="1">
    <location>
        <begin position="13"/>
        <end position="29"/>
    </location>
</feature>
<keyword evidence="3" id="KW-1185">Reference proteome</keyword>
<dbReference type="Proteomes" id="UP000238479">
    <property type="component" value="Chromosome 4"/>
</dbReference>
<evidence type="ECO:0000313" key="2">
    <source>
        <dbReference type="EMBL" id="PRQ37682.1"/>
    </source>
</evidence>